<dbReference type="EnsemblMetazoa" id="CPIJ009851-RA">
    <property type="protein sequence ID" value="CPIJ009851-PA"/>
    <property type="gene ID" value="CPIJ009851"/>
</dbReference>
<sequence length="338" mass="37292">MHGQQPATSVPVSKKQNDFTVENIEGRFQLIQSTRRWLNSSWRTAQAQGRNGDEVEFSQRRVELVRIVQASSCRFAVQAAIRRWSLVIVETLRNLQTNVPTLPAGHPPPVRVQHARRSEHGRGHEGTVLQTQASDRILDPEPQLYNESTATAANGEPEGDDKGAAESDKDDDGLSDADVDDNLTDDTQPKKVVDQNGNQSAGDPKKRDDAPENLNKAGESKVVSELCLSAEGRVQMVLVGFSIRSRQHKVSKGASRFVRRSVPCQLYIHRIDRQISTRPQKQPCSNRDSTRAMTGTRSGPVFTVHLPVLSDDDLFGACLLAPCLVTEISSDVVVPDVF</sequence>
<dbReference type="KEGG" id="cqu:CpipJ_CPIJ009851"/>
<accession>B0WRF7</accession>
<name>B0WRF7_CULQU</name>
<reference evidence="2" key="1">
    <citation type="submission" date="2007-03" db="EMBL/GenBank/DDBJ databases">
        <title>Annotation of Culex pipiens quinquefasciatus.</title>
        <authorList>
            <consortium name="The Broad Institute Genome Sequencing Platform"/>
            <person name="Atkinson P.W."/>
            <person name="Hemingway J."/>
            <person name="Christensen B.M."/>
            <person name="Higgs S."/>
            <person name="Kodira C."/>
            <person name="Hannick L."/>
            <person name="Megy K."/>
            <person name="O'Leary S."/>
            <person name="Pearson M."/>
            <person name="Haas B.J."/>
            <person name="Mauceli E."/>
            <person name="Wortman J.R."/>
            <person name="Lee N.H."/>
            <person name="Guigo R."/>
            <person name="Stanke M."/>
            <person name="Alvarado L."/>
            <person name="Amedeo P."/>
            <person name="Antoine C.H."/>
            <person name="Arensburger P."/>
            <person name="Bidwell S.L."/>
            <person name="Crawford M."/>
            <person name="Camaro F."/>
            <person name="Devon K."/>
            <person name="Engels R."/>
            <person name="Hammond M."/>
            <person name="Howarth C."/>
            <person name="Koehrsen M."/>
            <person name="Lawson D."/>
            <person name="Montgomery P."/>
            <person name="Nene V."/>
            <person name="Nusbaum C."/>
            <person name="Puiu D."/>
            <person name="Romero-Severson J."/>
            <person name="Severson D.W."/>
            <person name="Shumway M."/>
            <person name="Sisk P."/>
            <person name="Stolte C."/>
            <person name="Zeng Q."/>
            <person name="Eisenstadt E."/>
            <person name="Fraser-Liggett C."/>
            <person name="Strausberg R."/>
            <person name="Galagan J."/>
            <person name="Birren B."/>
            <person name="Collins F.H."/>
        </authorList>
    </citation>
    <scope>NUCLEOTIDE SEQUENCE [LARGE SCALE GENOMIC DNA]</scope>
    <source>
        <strain evidence="2">JHB</strain>
    </source>
</reference>
<gene>
    <name evidence="3" type="primary">6042143</name>
    <name evidence="2" type="ORF">CpipJ_CPIJ009851</name>
</gene>
<dbReference type="InParanoid" id="B0WRF7"/>
<evidence type="ECO:0000313" key="3">
    <source>
        <dbReference type="EnsemblMetazoa" id="CPIJ009851-PA"/>
    </source>
</evidence>
<dbReference type="Proteomes" id="UP000002320">
    <property type="component" value="Unassembled WGS sequence"/>
</dbReference>
<feature type="compositionally biased region" description="Basic and acidic residues" evidence="1">
    <location>
        <begin position="116"/>
        <end position="125"/>
    </location>
</feature>
<evidence type="ECO:0000256" key="1">
    <source>
        <dbReference type="SAM" id="MobiDB-lite"/>
    </source>
</evidence>
<organism>
    <name type="scientific">Culex quinquefasciatus</name>
    <name type="common">Southern house mosquito</name>
    <name type="synonym">Culex pungens</name>
    <dbReference type="NCBI Taxonomy" id="7176"/>
    <lineage>
        <taxon>Eukaryota</taxon>
        <taxon>Metazoa</taxon>
        <taxon>Ecdysozoa</taxon>
        <taxon>Arthropoda</taxon>
        <taxon>Hexapoda</taxon>
        <taxon>Insecta</taxon>
        <taxon>Pterygota</taxon>
        <taxon>Neoptera</taxon>
        <taxon>Endopterygota</taxon>
        <taxon>Diptera</taxon>
        <taxon>Nematocera</taxon>
        <taxon>Culicoidea</taxon>
        <taxon>Culicidae</taxon>
        <taxon>Culicinae</taxon>
        <taxon>Culicini</taxon>
        <taxon>Culex</taxon>
        <taxon>Culex</taxon>
    </lineage>
</organism>
<dbReference type="EMBL" id="DS232055">
    <property type="protein sequence ID" value="EDS33350.1"/>
    <property type="molecule type" value="Genomic_DNA"/>
</dbReference>
<reference evidence="3" key="2">
    <citation type="submission" date="2021-02" db="UniProtKB">
        <authorList>
            <consortium name="EnsemblMetazoa"/>
        </authorList>
    </citation>
    <scope>IDENTIFICATION</scope>
    <source>
        <strain evidence="3">JHB</strain>
    </source>
</reference>
<dbReference type="VEuPathDB" id="VectorBase:CQUJHB016096"/>
<protein>
    <submittedName>
        <fullName evidence="2 3">Uncharacterized protein</fullName>
    </submittedName>
</protein>
<dbReference type="VEuPathDB" id="VectorBase:CPIJ009851"/>
<dbReference type="AlphaFoldDB" id="B0WRF7"/>
<evidence type="ECO:0000313" key="4">
    <source>
        <dbReference type="Proteomes" id="UP000002320"/>
    </source>
</evidence>
<keyword evidence="4" id="KW-1185">Reference proteome</keyword>
<feature type="region of interest" description="Disordered" evidence="1">
    <location>
        <begin position="98"/>
        <end position="219"/>
    </location>
</feature>
<dbReference type="OrthoDB" id="2020758at2759"/>
<evidence type="ECO:0000313" key="2">
    <source>
        <dbReference type="EMBL" id="EDS33350.1"/>
    </source>
</evidence>
<dbReference type="HOGENOM" id="CLU_821979_0_0_1"/>
<proteinExistence type="predicted"/>
<feature type="compositionally biased region" description="Acidic residues" evidence="1">
    <location>
        <begin position="168"/>
        <end position="184"/>
    </location>
</feature>